<gene>
    <name evidence="3" type="ORF">pW4_48</name>
</gene>
<evidence type="ECO:0000313" key="4">
    <source>
        <dbReference type="Proteomes" id="UP000288674"/>
    </source>
</evidence>
<dbReference type="EMBL" id="MK288022">
    <property type="protein sequence ID" value="AZU99069.1"/>
    <property type="molecule type" value="Genomic_DNA"/>
</dbReference>
<organism evidence="3 4">
    <name type="scientific">Bacillus phage pW4</name>
    <dbReference type="NCBI Taxonomy" id="2500560"/>
    <lineage>
        <taxon>Viruses</taxon>
        <taxon>Duplodnaviria</taxon>
        <taxon>Heunggongvirae</taxon>
        <taxon>Uroviricota</taxon>
        <taxon>Caudoviricetes</taxon>
        <taxon>Sejongvirinae</taxon>
        <taxon>Yihwangvirus</taxon>
        <taxon>Yihwangvirus pW4</taxon>
    </lineage>
</organism>
<reference evidence="3 4" key="1">
    <citation type="submission" date="2018-12" db="EMBL/GenBank/DDBJ databases">
        <title>Characterization of novel siphovirus infecting Emetic Bacillus cereus.</title>
        <authorList>
            <person name="Hu X."/>
            <person name="Wan X."/>
            <person name="Geng P."/>
            <person name="Yuan Z."/>
        </authorList>
    </citation>
    <scope>NUCLEOTIDE SEQUENCE [LARGE SCALE GENOMIC DNA]</scope>
</reference>
<dbReference type="Gene3D" id="2.60.120.260">
    <property type="entry name" value="Galactose-binding domain-like"/>
    <property type="match status" value="1"/>
</dbReference>
<sequence>MVKQVIASAQITLTDLGDAIISGTKPTNPKLDQLWIERLTGKPDKLWRWNGTSWIEQTLDLGSLDPDADGKIENHETTIGNMVDDAKLDITERQEVKNKLTPIIGQAVTDNLASLPTAAQLWTNGVGEVFAVRKAAQNVGIQTTEAVYIAVETAYNSLQTFLNGMTPVKPWDASAANKDKVIAVVPTDWRTKWLDYYKAVQALTVAVQTKLQGNIDSIDISGRNLLNGTSTPTTAIGENRTNQTWTPYFFAAGNSKEIIDAATFCMSFDWVIEGTAAGTLNVQGNNPYPALASVITFSANNNKGHYSGTRSIPNATGTFTGVNFRLDNFPVGSKLTISNVKIETGNKPTGWTPSPEDVAKAIDDADKKAQQVTDSVNDMSLDSKLTPVEKIQLKTDYDSITAEFTTTLNSADAFNLTSSSERAAYNTAYNALKTFVDPLLVKMNETSGVDRTAFRQRFKDYYDTKAKLLKKISDTSKGLIDEAASQMPNILMNSGFINDSKYWTLAPNVTVDSVLFEGVKTVKSNQTGLSTAQWRGMVSEFYDCSAGQSIVYSVYTMTSNLASIDTGVTCEINYYDKDKNRILSQGGSFDIKPANNNEWKRFSGTYKATDPNVKYVRFNCYVRQNGLLYMAKPMIQFGTVLGSWCPSPSDFIISNIDKTAEESKSAIADMSSDNKLTPLEKVQLKKEWGTIAAEKPQFEALGKSYYNASSELNAYINAYNTLNNTLNGTTGYLKNMASTDTINGATFRAQFDTYYAKQAELIKKVNNLIQGNIDGIQGVKNLILASKRVINSNDYLLNDFTITEDFVAGQDYTFVVKGTVPAGQKFGIWQNGGSTNVGYAEVEFIKGVYYVSFKAVATTAGNARSLRLYNFPSNTTNATVEWVALYKGTKPFDWTAAPEDADVGKTNLIIDSEFKYLASWLQSNPNLCKTETGIMPNGVKNVTLSINSTDGTNKYVDFAQYIEVEPNTEYTFSCKAGGTFQTFLWEKKADKTPTNVYKDNAKSHGGASWDMSSPRDTFTRTIKTQPDTKYIHFIFRVQSNTTTYVSGRLALPQLEKGTTASEWKPNPFDTSNGEIFIQGSATDITDGNRKLTVNGNVVYDSNAGRGLRLVTLKKDTLAVVDDITYDVYGSDVPKNDLATKINSLGNDVFITLTSYDAVNFNTNLLTALVSIGASGTILQGRLPYAFIGMKGLGRYNGLEQWTGLGNMFPPATISCKVVNGMIQGINNNNGQSDANVRKDLRLNAPLPTSILMDSNGITASGTDASKYARLDYRGLYIAGGAIQIDGGLSEGQLAQGVTRKMSYLDSNGLYTGQVNIGGSGQNGILSIKNASNSEIVRGDTNGLTVNNGAITIKRPDGANLIINGMAAYNFAVTTHNPPFRGDNIDTRSWYYHTTKGIPFSRDLQVCDYVATQHTGRYMKMDVDFYTSPGNSGALVVIQAGKYNSGGQEVIVSQVEITNTTPQPSYTISIDCGVPNYQRIGFYFCLASWSAGDVYARLVRAWMEG</sequence>
<feature type="region of interest" description="Disordered" evidence="1">
    <location>
        <begin position="996"/>
        <end position="1015"/>
    </location>
</feature>
<keyword evidence="3" id="KW-0675">Receptor</keyword>
<feature type="domain" description="ILEI/PANDER" evidence="2">
    <location>
        <begin position="1105"/>
        <end position="1191"/>
    </location>
</feature>
<keyword evidence="4" id="KW-1185">Reference proteome</keyword>
<evidence type="ECO:0000256" key="1">
    <source>
        <dbReference type="SAM" id="MobiDB-lite"/>
    </source>
</evidence>
<accession>A0A3Q9R7M5</accession>
<evidence type="ECO:0000259" key="2">
    <source>
        <dbReference type="Pfam" id="PF15711"/>
    </source>
</evidence>
<dbReference type="Proteomes" id="UP000288674">
    <property type="component" value="Segment"/>
</dbReference>
<evidence type="ECO:0000313" key="3">
    <source>
        <dbReference type="EMBL" id="AZU99069.1"/>
    </source>
</evidence>
<proteinExistence type="predicted"/>
<protein>
    <submittedName>
        <fullName evidence="3">Receptor binding protein</fullName>
    </submittedName>
</protein>
<name>A0A3Q9R7M5_9CAUD</name>
<dbReference type="InterPro" id="IPR039477">
    <property type="entry name" value="ILEI/PANDER_dom"/>
</dbReference>
<dbReference type="Pfam" id="PF15711">
    <property type="entry name" value="ILEI"/>
    <property type="match status" value="1"/>
</dbReference>